<dbReference type="Proteomes" id="UP000572540">
    <property type="component" value="Unassembled WGS sequence"/>
</dbReference>
<feature type="compositionally biased region" description="Basic and acidic residues" evidence="1">
    <location>
        <begin position="232"/>
        <end position="256"/>
    </location>
</feature>
<feature type="compositionally biased region" description="Basic and acidic residues" evidence="1">
    <location>
        <begin position="208"/>
        <end position="220"/>
    </location>
</feature>
<feature type="compositionally biased region" description="Low complexity" evidence="1">
    <location>
        <begin position="222"/>
        <end position="231"/>
    </location>
</feature>
<evidence type="ECO:0000256" key="1">
    <source>
        <dbReference type="SAM" id="MobiDB-lite"/>
    </source>
</evidence>
<dbReference type="AlphaFoldDB" id="A0A7Y9WG25"/>
<sequence length="256" mass="30037">MKGVSSTGIIPIGAAATPAPEGRITERALQPLRHDHVDREERRIRQHQRQRPGREIAMLEKPQVDDRIRLGQFPDQEQQNAERGHDRHPHDECRVEPVLVVTLVQHDLQRADAEYQRRETDIVDLRLRGGLGPPLHLRVHHRTRENADRHVDQERPLPRVVLGDPAAEQGSRDRRDDGHHRDHRQREAAPRRWIDRQHQRLGGRNHRSGNEALERAECHQLRQAMRQSAQQRSEREQQRRPDEQLHLAEALHQKTR</sequence>
<feature type="compositionally biased region" description="Low complexity" evidence="1">
    <location>
        <begin position="7"/>
        <end position="20"/>
    </location>
</feature>
<organism evidence="2 3">
    <name type="scientific">Paraburkholderia bryophila</name>
    <dbReference type="NCBI Taxonomy" id="420952"/>
    <lineage>
        <taxon>Bacteria</taxon>
        <taxon>Pseudomonadati</taxon>
        <taxon>Pseudomonadota</taxon>
        <taxon>Betaproteobacteria</taxon>
        <taxon>Burkholderiales</taxon>
        <taxon>Burkholderiaceae</taxon>
        <taxon>Paraburkholderia</taxon>
    </lineage>
</organism>
<dbReference type="EMBL" id="JACCAU010000001">
    <property type="protein sequence ID" value="NYH20169.1"/>
    <property type="molecule type" value="Genomic_DNA"/>
</dbReference>
<evidence type="ECO:0000313" key="3">
    <source>
        <dbReference type="Proteomes" id="UP000572540"/>
    </source>
</evidence>
<protein>
    <submittedName>
        <fullName evidence="2">Uncharacterized protein</fullName>
    </submittedName>
</protein>
<feature type="region of interest" description="Disordered" evidence="1">
    <location>
        <begin position="1"/>
        <end position="20"/>
    </location>
</feature>
<name>A0A7Y9WG25_9BURK</name>
<evidence type="ECO:0000313" key="2">
    <source>
        <dbReference type="EMBL" id="NYH20169.1"/>
    </source>
</evidence>
<feature type="compositionally biased region" description="Basic and acidic residues" evidence="1">
    <location>
        <begin position="170"/>
        <end position="198"/>
    </location>
</feature>
<gene>
    <name evidence="2" type="ORF">GGD41_007397</name>
</gene>
<reference evidence="2 3" key="1">
    <citation type="submission" date="2020-07" db="EMBL/GenBank/DDBJ databases">
        <title>Exploring microbial biodiversity for novel pathways involved in the catabolism of aromatic compounds derived from lignin.</title>
        <authorList>
            <person name="Elkins J."/>
        </authorList>
    </citation>
    <scope>NUCLEOTIDE SEQUENCE [LARGE SCALE GENOMIC DNA]</scope>
    <source>
        <strain evidence="2 3">H2C3B</strain>
    </source>
</reference>
<accession>A0A7Y9WG25</accession>
<proteinExistence type="predicted"/>
<feature type="compositionally biased region" description="Basic and acidic residues" evidence="1">
    <location>
        <begin position="144"/>
        <end position="157"/>
    </location>
</feature>
<feature type="region of interest" description="Disordered" evidence="1">
    <location>
        <begin position="128"/>
        <end position="256"/>
    </location>
</feature>
<comment type="caution">
    <text evidence="2">The sequence shown here is derived from an EMBL/GenBank/DDBJ whole genome shotgun (WGS) entry which is preliminary data.</text>
</comment>